<sequence>MAFTRRQWNNIIIIASIVMVAVLSFLQSKTGQMPADTRPLFDDAAPLAQLQLDGLWLQHRATGWQCDPQVLNCEQWANAWQAVSISALEGTPTVGGEPQELLIQIAGIPQSQLWLYFPASGLLKSPAGNWYQIPPSLRETLQPILSAQP</sequence>
<dbReference type="Proteomes" id="UP000737113">
    <property type="component" value="Unassembled WGS sequence"/>
</dbReference>
<reference evidence="2" key="1">
    <citation type="submission" date="2020-04" db="EMBL/GenBank/DDBJ databases">
        <title>Description of Shewanella salipaludis sp. nov., isolated from a salt marsh.</title>
        <authorList>
            <person name="Park S."/>
            <person name="Yoon J.-H."/>
        </authorList>
    </citation>
    <scope>NUCLEOTIDE SEQUENCE</scope>
    <source>
        <strain evidence="2">SHSM-M6</strain>
    </source>
</reference>
<dbReference type="RefSeq" id="WP_169565417.1">
    <property type="nucleotide sequence ID" value="NZ_JAAXYH010000015.1"/>
</dbReference>
<keyword evidence="1" id="KW-0812">Transmembrane</keyword>
<keyword evidence="1" id="KW-1133">Transmembrane helix</keyword>
<comment type="caution">
    <text evidence="2">The sequence shown here is derived from an EMBL/GenBank/DDBJ whole genome shotgun (WGS) entry which is preliminary data.</text>
</comment>
<dbReference type="AlphaFoldDB" id="A0A972FVU0"/>
<gene>
    <name evidence="2" type="ORF">HC757_16135</name>
</gene>
<protein>
    <submittedName>
        <fullName evidence="2">Uncharacterized protein</fullName>
    </submittedName>
</protein>
<proteinExistence type="predicted"/>
<feature type="transmembrane region" description="Helical" evidence="1">
    <location>
        <begin position="7"/>
        <end position="26"/>
    </location>
</feature>
<keyword evidence="3" id="KW-1185">Reference proteome</keyword>
<organism evidence="2 3">
    <name type="scientific">Shewanella salipaludis</name>
    <dbReference type="NCBI Taxonomy" id="2723052"/>
    <lineage>
        <taxon>Bacteria</taxon>
        <taxon>Pseudomonadati</taxon>
        <taxon>Pseudomonadota</taxon>
        <taxon>Gammaproteobacteria</taxon>
        <taxon>Alteromonadales</taxon>
        <taxon>Shewanellaceae</taxon>
        <taxon>Shewanella</taxon>
    </lineage>
</organism>
<keyword evidence="1" id="KW-0472">Membrane</keyword>
<evidence type="ECO:0000256" key="1">
    <source>
        <dbReference type="SAM" id="Phobius"/>
    </source>
</evidence>
<name>A0A972FVU0_9GAMM</name>
<accession>A0A972FVU0</accession>
<evidence type="ECO:0000313" key="3">
    <source>
        <dbReference type="Proteomes" id="UP000737113"/>
    </source>
</evidence>
<dbReference type="EMBL" id="JAAXYH010000015">
    <property type="protein sequence ID" value="NMH66686.1"/>
    <property type="molecule type" value="Genomic_DNA"/>
</dbReference>
<evidence type="ECO:0000313" key="2">
    <source>
        <dbReference type="EMBL" id="NMH66686.1"/>
    </source>
</evidence>